<evidence type="ECO:0000313" key="7">
    <source>
        <dbReference type="EMBL" id="KAK8850758.1"/>
    </source>
</evidence>
<dbReference type="EMBL" id="JBCAWK010000008">
    <property type="protein sequence ID" value="KAK8850758.1"/>
    <property type="molecule type" value="Genomic_DNA"/>
</dbReference>
<keyword evidence="2" id="KW-0479">Metal-binding</keyword>
<dbReference type="KEGG" id="kne:92181936"/>
<dbReference type="PANTHER" id="PTHR31902:SF14">
    <property type="entry name" value="ACTIN PATCHES DISTAL PROTEIN 1"/>
    <property type="match status" value="1"/>
</dbReference>
<dbReference type="Proteomes" id="UP001388673">
    <property type="component" value="Unassembled WGS sequence"/>
</dbReference>
<dbReference type="InterPro" id="IPR001041">
    <property type="entry name" value="2Fe-2S_ferredoxin-type"/>
</dbReference>
<dbReference type="GO" id="GO:0051537">
    <property type="term" value="F:2 iron, 2 sulfur cluster binding"/>
    <property type="evidence" value="ECO:0007669"/>
    <property type="project" value="UniProtKB-KW"/>
</dbReference>
<keyword evidence="3" id="KW-0408">Iron</keyword>
<gene>
    <name evidence="7" type="ORF">IAR55_004678</name>
</gene>
<keyword evidence="8" id="KW-1185">Reference proteome</keyword>
<dbReference type="SUPFAM" id="SSF54292">
    <property type="entry name" value="2Fe-2S ferredoxin-like"/>
    <property type="match status" value="1"/>
</dbReference>
<feature type="region of interest" description="Disordered" evidence="5">
    <location>
        <begin position="264"/>
        <end position="292"/>
    </location>
</feature>
<dbReference type="Pfam" id="PF00111">
    <property type="entry name" value="Fer2"/>
    <property type="match status" value="1"/>
</dbReference>
<dbReference type="RefSeq" id="XP_066802189.1">
    <property type="nucleotide sequence ID" value="XM_066947775.1"/>
</dbReference>
<evidence type="ECO:0000313" key="8">
    <source>
        <dbReference type="Proteomes" id="UP001388673"/>
    </source>
</evidence>
<dbReference type="CDD" id="cd03062">
    <property type="entry name" value="TRX_Fd_Sucrase"/>
    <property type="match status" value="1"/>
</dbReference>
<reference evidence="7 8" key="1">
    <citation type="journal article" date="2024" name="bioRxiv">
        <title>Comparative genomics of Cryptococcus and Kwoniella reveals pathogenesis evolution and contrasting karyotype dynamics via intercentromeric recombination or chromosome fusion.</title>
        <authorList>
            <person name="Coelho M.A."/>
            <person name="David-Palma M."/>
            <person name="Shea T."/>
            <person name="Bowers K."/>
            <person name="McGinley-Smith S."/>
            <person name="Mohammad A.W."/>
            <person name="Gnirke A."/>
            <person name="Yurkov A.M."/>
            <person name="Nowrousian M."/>
            <person name="Sun S."/>
            <person name="Cuomo C.A."/>
            <person name="Heitman J."/>
        </authorList>
    </citation>
    <scope>NUCLEOTIDE SEQUENCE [LARGE SCALE GENOMIC DNA]</scope>
    <source>
        <strain evidence="7 8">CBS 13917</strain>
    </source>
</reference>
<dbReference type="Gene3D" id="3.40.30.10">
    <property type="entry name" value="Glutaredoxin"/>
    <property type="match status" value="1"/>
</dbReference>
<dbReference type="SUPFAM" id="SSF52833">
    <property type="entry name" value="Thioredoxin-like"/>
    <property type="match status" value="1"/>
</dbReference>
<feature type="domain" description="2Fe-2S ferredoxin-type" evidence="6">
    <location>
        <begin position="300"/>
        <end position="385"/>
    </location>
</feature>
<dbReference type="GO" id="GO:0140647">
    <property type="term" value="P:P450-containing electron transport chain"/>
    <property type="evidence" value="ECO:0007669"/>
    <property type="project" value="InterPro"/>
</dbReference>
<dbReference type="GO" id="GO:0046872">
    <property type="term" value="F:metal ion binding"/>
    <property type="evidence" value="ECO:0007669"/>
    <property type="project" value="UniProtKB-KW"/>
</dbReference>
<accession>A0AAW0YXR2</accession>
<dbReference type="AlphaFoldDB" id="A0AAW0YXR2"/>
<evidence type="ECO:0000256" key="1">
    <source>
        <dbReference type="ARBA" id="ARBA00022714"/>
    </source>
</evidence>
<dbReference type="InterPro" id="IPR012675">
    <property type="entry name" value="Beta-grasp_dom_sf"/>
</dbReference>
<dbReference type="InterPro" id="IPR036010">
    <property type="entry name" value="2Fe-2S_ferredoxin-like_sf"/>
</dbReference>
<keyword evidence="4" id="KW-0411">Iron-sulfur</keyword>
<dbReference type="CDD" id="cd00207">
    <property type="entry name" value="fer2"/>
    <property type="match status" value="1"/>
</dbReference>
<protein>
    <recommendedName>
        <fullName evidence="6">2Fe-2S ferredoxin-type domain-containing protein</fullName>
    </recommendedName>
</protein>
<dbReference type="PRINTS" id="PR00355">
    <property type="entry name" value="ADRENODOXIN"/>
</dbReference>
<dbReference type="GeneID" id="92181936"/>
<sequence>MRCSILSLTRPFFHCSSRSYSTSTPAGPIEFLPLPRSLAHRRALLLLHVPVPPQSWPSHLELSSALLATTSAKLKSKGIAVQAMYDGTGSRSEFSRQGEKYKARLFWPDGNVKTYDEFKMETLSSVMLENDLKYQPEGNRSVSRISADEGVKEILVCTHGSRDCRCSDRGAPLVTALREEVRKRGLTDKVKIGEVAHVGGHKWAANAIILPSLDMISNLTVEHAPSLLSHVLDPKHGSQMWTHWRGRYGLTEEQQAIIWTEVDPSNSASGTKSSEQNTAVKATEGGPPMGEETVKLRFNTFEGEEKIVEGKTGENLLEVGKANDLPSLEGVCGGNLECATCHVYLPPTPTPAPVSEPSDDEFDMLGYALGFRDGESRLGCQIKVTKELGQWCENGGVIGLPRF</sequence>
<dbReference type="Pfam" id="PF06999">
    <property type="entry name" value="Suc_Fer-like"/>
    <property type="match status" value="1"/>
</dbReference>
<evidence type="ECO:0000256" key="3">
    <source>
        <dbReference type="ARBA" id="ARBA00023004"/>
    </source>
</evidence>
<feature type="compositionally biased region" description="Polar residues" evidence="5">
    <location>
        <begin position="264"/>
        <end position="280"/>
    </location>
</feature>
<evidence type="ECO:0000259" key="6">
    <source>
        <dbReference type="Pfam" id="PF00111"/>
    </source>
</evidence>
<keyword evidence="1" id="KW-0001">2Fe-2S</keyword>
<dbReference type="InterPro" id="IPR009737">
    <property type="entry name" value="Aim32/Apd1-like"/>
</dbReference>
<dbReference type="Gene3D" id="3.10.20.30">
    <property type="match status" value="1"/>
</dbReference>
<evidence type="ECO:0000256" key="2">
    <source>
        <dbReference type="ARBA" id="ARBA00022723"/>
    </source>
</evidence>
<proteinExistence type="predicted"/>
<comment type="caution">
    <text evidence="7">The sequence shown here is derived from an EMBL/GenBank/DDBJ whole genome shotgun (WGS) entry which is preliminary data.</text>
</comment>
<evidence type="ECO:0000256" key="4">
    <source>
        <dbReference type="ARBA" id="ARBA00023014"/>
    </source>
</evidence>
<evidence type="ECO:0000256" key="5">
    <source>
        <dbReference type="SAM" id="MobiDB-lite"/>
    </source>
</evidence>
<organism evidence="7 8">
    <name type="scientific">Kwoniella newhampshirensis</name>
    <dbReference type="NCBI Taxonomy" id="1651941"/>
    <lineage>
        <taxon>Eukaryota</taxon>
        <taxon>Fungi</taxon>
        <taxon>Dikarya</taxon>
        <taxon>Basidiomycota</taxon>
        <taxon>Agaricomycotina</taxon>
        <taxon>Tremellomycetes</taxon>
        <taxon>Tremellales</taxon>
        <taxon>Cryptococcaceae</taxon>
        <taxon>Kwoniella</taxon>
    </lineage>
</organism>
<dbReference type="PANTHER" id="PTHR31902">
    <property type="entry name" value="ACTIN PATCHES DISTAL PROTEIN 1"/>
    <property type="match status" value="1"/>
</dbReference>
<dbReference type="InterPro" id="IPR036249">
    <property type="entry name" value="Thioredoxin-like_sf"/>
</dbReference>
<dbReference type="InterPro" id="IPR001055">
    <property type="entry name" value="Adrenodoxin-like"/>
</dbReference>
<name>A0AAW0YXR2_9TREE</name>